<name>A0A2T2MZI0_CORCC</name>
<proteinExistence type="predicted"/>
<sequence length="57" mass="6314">MAGGKSHSQAATTQQTLSIAEGKKLIRWIARYTVDGTPVTQSLPVEMARLLRARRDF</sequence>
<keyword evidence="2" id="KW-1185">Reference proteome</keyword>
<gene>
    <name evidence="1" type="ORF">BS50DRAFT_510068</name>
</gene>
<protein>
    <submittedName>
        <fullName evidence="1">Uncharacterized protein</fullName>
    </submittedName>
</protein>
<dbReference type="EMBL" id="KZ678237">
    <property type="protein sequence ID" value="PSN58633.1"/>
    <property type="molecule type" value="Genomic_DNA"/>
</dbReference>
<evidence type="ECO:0000313" key="2">
    <source>
        <dbReference type="Proteomes" id="UP000240883"/>
    </source>
</evidence>
<reference evidence="1 2" key="1">
    <citation type="journal article" date="2018" name="Front. Microbiol.">
        <title>Genome-Wide Analysis of Corynespora cassiicola Leaf Fall Disease Putative Effectors.</title>
        <authorList>
            <person name="Lopez D."/>
            <person name="Ribeiro S."/>
            <person name="Label P."/>
            <person name="Fumanal B."/>
            <person name="Venisse J.S."/>
            <person name="Kohler A."/>
            <person name="de Oliveira R.R."/>
            <person name="Labutti K."/>
            <person name="Lipzen A."/>
            <person name="Lail K."/>
            <person name="Bauer D."/>
            <person name="Ohm R.A."/>
            <person name="Barry K.W."/>
            <person name="Spatafora J."/>
            <person name="Grigoriev I.V."/>
            <person name="Martin F.M."/>
            <person name="Pujade-Renaud V."/>
        </authorList>
    </citation>
    <scope>NUCLEOTIDE SEQUENCE [LARGE SCALE GENOMIC DNA]</scope>
    <source>
        <strain evidence="1 2">Philippines</strain>
    </source>
</reference>
<dbReference type="AlphaFoldDB" id="A0A2T2MZI0"/>
<accession>A0A2T2MZI0</accession>
<evidence type="ECO:0000313" key="1">
    <source>
        <dbReference type="EMBL" id="PSN58633.1"/>
    </source>
</evidence>
<dbReference type="Proteomes" id="UP000240883">
    <property type="component" value="Unassembled WGS sequence"/>
</dbReference>
<organism evidence="1 2">
    <name type="scientific">Corynespora cassiicola Philippines</name>
    <dbReference type="NCBI Taxonomy" id="1448308"/>
    <lineage>
        <taxon>Eukaryota</taxon>
        <taxon>Fungi</taxon>
        <taxon>Dikarya</taxon>
        <taxon>Ascomycota</taxon>
        <taxon>Pezizomycotina</taxon>
        <taxon>Dothideomycetes</taxon>
        <taxon>Pleosporomycetidae</taxon>
        <taxon>Pleosporales</taxon>
        <taxon>Corynesporascaceae</taxon>
        <taxon>Corynespora</taxon>
    </lineage>
</organism>